<accession>A0A0B6AEM8</accession>
<gene>
    <name evidence="1" type="ORF">BG04_4034</name>
</gene>
<protein>
    <submittedName>
        <fullName evidence="1">Uncharacterized protein</fullName>
    </submittedName>
</protein>
<evidence type="ECO:0000313" key="2">
    <source>
        <dbReference type="Proteomes" id="UP000031829"/>
    </source>
</evidence>
<sequence>MLKVPTHACEISYLNLILEQDHQGMMFLEAISYSIKESFVKRKSVLS</sequence>
<organism evidence="1 2">
    <name type="scientific">Priestia megaterium (strain ATCC 14581 / DSM 32 / CCUG 1817 / JCM 2506 / NBRC 15308 / NCIMB 9376 / NCTC 10342 / NRRL B-14308 / VKM B-512 / Ford 19)</name>
    <name type="common">Bacillus megaterium</name>
    <dbReference type="NCBI Taxonomy" id="1348623"/>
    <lineage>
        <taxon>Bacteria</taxon>
        <taxon>Bacillati</taxon>
        <taxon>Bacillota</taxon>
        <taxon>Bacilli</taxon>
        <taxon>Bacillales</taxon>
        <taxon>Bacillaceae</taxon>
        <taxon>Priestia</taxon>
    </lineage>
</organism>
<dbReference type="AlphaFoldDB" id="A0A0B6AEM8"/>
<dbReference type="Proteomes" id="UP000031829">
    <property type="component" value="Chromosome"/>
</dbReference>
<reference evidence="1 2" key="1">
    <citation type="journal article" date="2015" name="Genome Announc.">
        <title>Complete genome sequences for 35 biothreat assay-relevant bacillus species.</title>
        <authorList>
            <person name="Johnson S.L."/>
            <person name="Daligault H.E."/>
            <person name="Davenport K.W."/>
            <person name="Jaissle J."/>
            <person name="Frey K.G."/>
            <person name="Ladner J.T."/>
            <person name="Broomall S.M."/>
            <person name="Bishop-Lilly K.A."/>
            <person name="Bruce D.C."/>
            <person name="Gibbons H.S."/>
            <person name="Coyne S.R."/>
            <person name="Lo C.C."/>
            <person name="Meincke L."/>
            <person name="Munk A.C."/>
            <person name="Koroleva G.I."/>
            <person name="Rosenzweig C.N."/>
            <person name="Palacios G.F."/>
            <person name="Redden C.L."/>
            <person name="Minogue T.D."/>
            <person name="Chain P.S."/>
        </authorList>
    </citation>
    <scope>NUCLEOTIDE SEQUENCE [LARGE SCALE GENOMIC DNA]</scope>
    <source>
        <strain evidence="2">ATCC 14581 / DSM 32 / JCM 2506 / NBRC 15308 / NCIMB 9376 / NCTC 10342 / NRRL B-14308 / VKM B-512</strain>
    </source>
</reference>
<name>A0A0B6AEM8_PRIM2</name>
<dbReference type="KEGG" id="bmeg:BG04_4034"/>
<proteinExistence type="predicted"/>
<dbReference type="EMBL" id="CP009920">
    <property type="protein sequence ID" value="AJI23360.1"/>
    <property type="molecule type" value="Genomic_DNA"/>
</dbReference>
<dbReference type="HOGENOM" id="CLU_3164748_0_0_9"/>
<evidence type="ECO:0000313" key="1">
    <source>
        <dbReference type="EMBL" id="AJI23360.1"/>
    </source>
</evidence>